<feature type="region of interest" description="Disordered" evidence="1">
    <location>
        <begin position="391"/>
        <end position="498"/>
    </location>
</feature>
<dbReference type="InterPro" id="IPR003615">
    <property type="entry name" value="HNH_nuc"/>
</dbReference>
<feature type="domain" description="HNH nuclease" evidence="2">
    <location>
        <begin position="167"/>
        <end position="254"/>
    </location>
</feature>
<evidence type="ECO:0000313" key="4">
    <source>
        <dbReference type="Proteomes" id="UP000014480"/>
    </source>
</evidence>
<comment type="caution">
    <text evidence="3">The sequence shown here is derived from an EMBL/GenBank/DDBJ whole genome shotgun (WGS) entry which is preliminary data.</text>
</comment>
<evidence type="ECO:0000259" key="2">
    <source>
        <dbReference type="Pfam" id="PF13391"/>
    </source>
</evidence>
<evidence type="ECO:0000313" key="3">
    <source>
        <dbReference type="EMBL" id="TDZ16927.1"/>
    </source>
</evidence>
<feature type="domain" description="HNH nuclease" evidence="2">
    <location>
        <begin position="771"/>
        <end position="853"/>
    </location>
</feature>
<gene>
    <name evidence="3" type="ORF">Cob_v009991</name>
</gene>
<accession>A0A484FJ49</accession>
<reference evidence="4" key="1">
    <citation type="journal article" date="2013" name="New Phytol.">
        <title>Comparative genomic and transcriptomic analyses reveal the hemibiotrophic stage shift of Colletotrichum fungi.</title>
        <authorList>
            <person name="Gan P."/>
            <person name="Ikeda K."/>
            <person name="Irieda H."/>
            <person name="Narusaka M."/>
            <person name="O'Connell R.J."/>
            <person name="Narusaka Y."/>
            <person name="Takano Y."/>
            <person name="Kubo Y."/>
            <person name="Shirasu K."/>
        </authorList>
    </citation>
    <scope>NUCLEOTIDE SEQUENCE [LARGE SCALE GENOMIC DNA]</scope>
    <source>
        <strain evidence="4">104-T / ATCC 96160 / CBS 514.97 / LARS 414 / MAFF 240422</strain>
    </source>
</reference>
<feature type="compositionally biased region" description="Polar residues" evidence="1">
    <location>
        <begin position="394"/>
        <end position="416"/>
    </location>
</feature>
<feature type="compositionally biased region" description="Polar residues" evidence="1">
    <location>
        <begin position="465"/>
        <end position="476"/>
    </location>
</feature>
<dbReference type="EMBL" id="AMCV02000032">
    <property type="protein sequence ID" value="TDZ16927.1"/>
    <property type="molecule type" value="Genomic_DNA"/>
</dbReference>
<evidence type="ECO:0000256" key="1">
    <source>
        <dbReference type="SAM" id="MobiDB-lite"/>
    </source>
</evidence>
<keyword evidence="4" id="KW-1185">Reference proteome</keyword>
<dbReference type="Proteomes" id="UP000014480">
    <property type="component" value="Unassembled WGS sequence"/>
</dbReference>
<organism evidence="3 4">
    <name type="scientific">Colletotrichum orbiculare (strain 104-T / ATCC 96160 / CBS 514.97 / LARS 414 / MAFF 240422)</name>
    <name type="common">Cucumber anthracnose fungus</name>
    <name type="synonym">Colletotrichum lagenarium</name>
    <dbReference type="NCBI Taxonomy" id="1213857"/>
    <lineage>
        <taxon>Eukaryota</taxon>
        <taxon>Fungi</taxon>
        <taxon>Dikarya</taxon>
        <taxon>Ascomycota</taxon>
        <taxon>Pezizomycotina</taxon>
        <taxon>Sordariomycetes</taxon>
        <taxon>Hypocreomycetidae</taxon>
        <taxon>Glomerellales</taxon>
        <taxon>Glomerellaceae</taxon>
        <taxon>Colletotrichum</taxon>
        <taxon>Colletotrichum orbiculare species complex</taxon>
    </lineage>
</organism>
<dbReference type="AlphaFoldDB" id="A0A484FJ49"/>
<dbReference type="OrthoDB" id="4839664at2759"/>
<name>A0A484FJ49_COLOR</name>
<dbReference type="Pfam" id="PF13391">
    <property type="entry name" value="HNH_2"/>
    <property type="match status" value="2"/>
</dbReference>
<proteinExistence type="predicted"/>
<protein>
    <recommendedName>
        <fullName evidence="2">HNH nuclease domain-containing protein</fullName>
    </recommendedName>
</protein>
<sequence>MASDRKIKEFTSHLRSFFRHRQPSDVKGPTVRDEEVLKAFFLAEPERDVPLNYLTEMLQKCPTAQSILSKCTVDGVMFERLNNAGFAAMLLTLPTSKLREILYNLTQTSEEERDTEIGKLAKAAQSYNTFARIFLNISSDHNSDKGKQPGRDQSEVVRARERDNDRCLITKSRFTQVCHICPYSAIGKFRFIPQAIDAMAGVVWDEKEVSEMREALLGTDNVAFDGEHRIDYMSNMLTLSHEMHDAWSRGHFAIRVVEGPFQRQIPGAKVAASTESRYSTRKRAKTEVKQDVTGKEWVLRLRFEELKRPADMFKDDSPLPIEDLANSELFSKGSEKKVLRAYHVETGRPIDNGEIFEVTSKEFRNLPNPAIIAIQYQFLKWFAMVAAGEPRPISPTSSGSSEGVGTQVVTQEESSTPAPPDNQAKQASPPKGIDSFFKRVTLPRRPSFKDLARRMKFPQRKTPSEAAQSEETQAGPSSEAPLRAPSSDVHRSGHPSEVSLTRTVAQGTPLGMVPETPVDVSPLGNVDDELQRVAASFSSQSLHRRACAGLSSGKPRSASHTTPAILAWSLHMARSTAITAASREKISIPSGYGYTITGIRGRLAMLDKCGSLLRIFLPHFYSDRYRVSVSDMMGPGPSITMGPDTASEHKEDEMEERIALATKIRQLCHIPGRGTSPILKRAVFWSMLMVMDVSHLQGMLRKLESIPPDKVWTVSTDLVFIAQTMLGMVRLFFQRPFTQAFPGPSDLTVEIESKRNPTERRKALMRDNGVCVFTGKFDPDVCHIIPFFPRNVRQSRVTAGDLIIMRSVWGSERCKRMFHKYLKNDGEAIDRASNMLCMSRELHKCLAQGRLALEPVEGPPSDKPTIWIKARWLEKTWIPSMMEEVSFSMDPREQVIDSIAQSRPIRDGHVVKITADTEDELPDRDFLYFASVIAKAHAMTGAPNPEMYPWDLDGIFDLVTEQEQEKNKKEKSPAEA</sequence>
<reference evidence="4" key="2">
    <citation type="journal article" date="2019" name="Mol. Plant Microbe Interact.">
        <title>Genome sequence resources for four phytopathogenic fungi from the Colletotrichum orbiculare species complex.</title>
        <authorList>
            <person name="Gan P."/>
            <person name="Tsushima A."/>
            <person name="Narusaka M."/>
            <person name="Narusaka Y."/>
            <person name="Takano Y."/>
            <person name="Kubo Y."/>
            <person name="Shirasu K."/>
        </authorList>
    </citation>
    <scope>GENOME REANNOTATION</scope>
    <source>
        <strain evidence="4">104-T / ATCC 96160 / CBS 514.97 / LARS 414 / MAFF 240422</strain>
    </source>
</reference>